<dbReference type="Pfam" id="PF01380">
    <property type="entry name" value="SIS"/>
    <property type="match status" value="1"/>
</dbReference>
<dbReference type="AlphaFoldDB" id="A0A1F5E5N7"/>
<dbReference type="Gene3D" id="3.40.50.10490">
    <property type="entry name" value="Glucose-6-phosphate isomerase like protein, domain 1"/>
    <property type="match status" value="2"/>
</dbReference>
<comment type="caution">
    <text evidence="4">The sequence shown here is derived from an EMBL/GenBank/DDBJ whole genome shotgun (WGS) entry which is preliminary data.</text>
</comment>
<dbReference type="Proteomes" id="UP000177006">
    <property type="component" value="Unassembled WGS sequence"/>
</dbReference>
<accession>A0A1F5E5N7</accession>
<dbReference type="InterPro" id="IPR001347">
    <property type="entry name" value="SIS_dom"/>
</dbReference>
<dbReference type="InterPro" id="IPR019490">
    <property type="entry name" value="Glu6P/Mann6P_isomerase_C"/>
</dbReference>
<dbReference type="GO" id="GO:0097367">
    <property type="term" value="F:carbohydrate derivative binding"/>
    <property type="evidence" value="ECO:0007669"/>
    <property type="project" value="InterPro"/>
</dbReference>
<name>A0A1F5E5N7_9BACT</name>
<organism evidence="4 5">
    <name type="scientific">Candidatus Beckwithbacteria bacterium RBG_13_42_9</name>
    <dbReference type="NCBI Taxonomy" id="1797457"/>
    <lineage>
        <taxon>Bacteria</taxon>
        <taxon>Candidatus Beckwithiibacteriota</taxon>
    </lineage>
</organism>
<dbReference type="SUPFAM" id="SSF53697">
    <property type="entry name" value="SIS domain"/>
    <property type="match status" value="1"/>
</dbReference>
<proteinExistence type="inferred from homology"/>
<reference evidence="4 5" key="1">
    <citation type="journal article" date="2016" name="Nat. Commun.">
        <title>Thousands of microbial genomes shed light on interconnected biogeochemical processes in an aquifer system.</title>
        <authorList>
            <person name="Anantharaman K."/>
            <person name="Brown C.T."/>
            <person name="Hug L.A."/>
            <person name="Sharon I."/>
            <person name="Castelle C.J."/>
            <person name="Probst A.J."/>
            <person name="Thomas B.C."/>
            <person name="Singh A."/>
            <person name="Wilkins M.J."/>
            <person name="Karaoz U."/>
            <person name="Brodie E.L."/>
            <person name="Williams K.H."/>
            <person name="Hubbard S.S."/>
            <person name="Banfield J.F."/>
        </authorList>
    </citation>
    <scope>NUCLEOTIDE SEQUENCE [LARGE SCALE GENOMIC DNA]</scope>
</reference>
<protein>
    <recommendedName>
        <fullName evidence="3">SIS domain-containing protein</fullName>
    </recommendedName>
</protein>
<evidence type="ECO:0000259" key="3">
    <source>
        <dbReference type="PROSITE" id="PS51464"/>
    </source>
</evidence>
<dbReference type="Pfam" id="PF10432">
    <property type="entry name" value="bact-PGI_C"/>
    <property type="match status" value="1"/>
</dbReference>
<keyword evidence="2" id="KW-0413">Isomerase</keyword>
<dbReference type="GO" id="GO:0004347">
    <property type="term" value="F:glucose-6-phosphate isomerase activity"/>
    <property type="evidence" value="ECO:0007669"/>
    <property type="project" value="InterPro"/>
</dbReference>
<dbReference type="GO" id="GO:0004476">
    <property type="term" value="F:mannose-6-phosphate isomerase activity"/>
    <property type="evidence" value="ECO:0007669"/>
    <property type="project" value="InterPro"/>
</dbReference>
<dbReference type="InterPro" id="IPR046348">
    <property type="entry name" value="SIS_dom_sf"/>
</dbReference>
<sequence length="356" mass="39906">MINLDDLDRIKQLDRSNVLGSIDALPDQCQQAWEDASQVEIPESYKEVKNLVMTGMGGSGLAARLIESLFWQELLVPLTQVHDYDLPGFVNEDTLVICSSYSGTTEETLENAKQAIAKKAKWLAVATGDKLIELAKENQAPYYQINPVNNPSNQPRMAIGYSVLGQLALVNKLGLIRLTETDLEAALTAMADVKRENGVDIAEINNPAKRMAQKLWQKSIVFIGAQHLMGALHTVKNQLNENAKTFGAAFDIPELNHHLIEGLKHPESNKKDLLVFMIESSLYSERIKKRVIVTKDVIEQNQIECVSWQPQSQKKLAQALELIQFGAFVNFYLAMLYGIDPAPIPWVDYFKEQLAR</sequence>
<dbReference type="CDD" id="cd05637">
    <property type="entry name" value="SIS_PGI_PMI_2"/>
    <property type="match status" value="1"/>
</dbReference>
<comment type="similarity">
    <text evidence="1">Belongs to the PGI/PMI family.</text>
</comment>
<evidence type="ECO:0000256" key="2">
    <source>
        <dbReference type="ARBA" id="ARBA00023235"/>
    </source>
</evidence>
<feature type="domain" description="SIS" evidence="3">
    <location>
        <begin position="41"/>
        <end position="196"/>
    </location>
</feature>
<dbReference type="PROSITE" id="PS51464">
    <property type="entry name" value="SIS"/>
    <property type="match status" value="1"/>
</dbReference>
<evidence type="ECO:0000256" key="1">
    <source>
        <dbReference type="ARBA" id="ARBA00010523"/>
    </source>
</evidence>
<dbReference type="STRING" id="1797457.A2160_04950"/>
<evidence type="ECO:0000313" key="5">
    <source>
        <dbReference type="Proteomes" id="UP000177006"/>
    </source>
</evidence>
<dbReference type="GO" id="GO:0005975">
    <property type="term" value="P:carbohydrate metabolic process"/>
    <property type="evidence" value="ECO:0007669"/>
    <property type="project" value="InterPro"/>
</dbReference>
<gene>
    <name evidence="4" type="ORF">A2160_04950</name>
</gene>
<dbReference type="GO" id="GO:1901135">
    <property type="term" value="P:carbohydrate derivative metabolic process"/>
    <property type="evidence" value="ECO:0007669"/>
    <property type="project" value="InterPro"/>
</dbReference>
<evidence type="ECO:0000313" key="4">
    <source>
        <dbReference type="EMBL" id="OGD62631.1"/>
    </source>
</evidence>
<dbReference type="EMBL" id="MEZK01000019">
    <property type="protein sequence ID" value="OGD62631.1"/>
    <property type="molecule type" value="Genomic_DNA"/>
</dbReference>